<dbReference type="Gene3D" id="1.10.260.40">
    <property type="entry name" value="lambda repressor-like DNA-binding domains"/>
    <property type="match status" value="1"/>
</dbReference>
<evidence type="ECO:0000313" key="3">
    <source>
        <dbReference type="Proteomes" id="UP000501379"/>
    </source>
</evidence>
<dbReference type="GO" id="GO:0003677">
    <property type="term" value="F:DNA binding"/>
    <property type="evidence" value="ECO:0007669"/>
    <property type="project" value="InterPro"/>
</dbReference>
<feature type="domain" description="HTH cro/C1-type" evidence="1">
    <location>
        <begin position="11"/>
        <end position="63"/>
    </location>
</feature>
<evidence type="ECO:0000259" key="1">
    <source>
        <dbReference type="PROSITE" id="PS50943"/>
    </source>
</evidence>
<accession>A0A6M8FCQ8</accession>
<reference evidence="2" key="1">
    <citation type="submission" date="2020-07" db="EMBL/GenBank/DDBJ databases">
        <title>Nitrate ammonifying Pseudomonas campi sp. nov. isolated from German agricultural grassland.</title>
        <authorList>
            <person name="Timsy T."/>
            <person name="Ulrich A."/>
            <person name="Spanner T."/>
            <person name="Foesel B."/>
            <person name="Kolb S."/>
            <person name="Horn M.A."/>
            <person name="Behrendt U."/>
        </authorList>
    </citation>
    <scope>NUCLEOTIDE SEQUENCE</scope>
    <source>
        <strain evidence="2">S1-A32-2</strain>
    </source>
</reference>
<gene>
    <name evidence="2" type="ORF">HNE05_00410</name>
</gene>
<protein>
    <submittedName>
        <fullName evidence="2">Helix-turn-helix transcriptional regulator</fullName>
    </submittedName>
</protein>
<dbReference type="CDD" id="cd00093">
    <property type="entry name" value="HTH_XRE"/>
    <property type="match status" value="1"/>
</dbReference>
<dbReference type="InterPro" id="IPR001387">
    <property type="entry name" value="Cro/C1-type_HTH"/>
</dbReference>
<dbReference type="KEGG" id="pcam:HNE05_00410"/>
<name>A0A6M8FCQ8_9GAMM</name>
<dbReference type="InterPro" id="IPR010982">
    <property type="entry name" value="Lambda_DNA-bd_dom_sf"/>
</dbReference>
<evidence type="ECO:0000313" key="2">
    <source>
        <dbReference type="EMBL" id="QKE61890.1"/>
    </source>
</evidence>
<keyword evidence="3" id="KW-1185">Reference proteome</keyword>
<dbReference type="Pfam" id="PF01381">
    <property type="entry name" value="HTH_3"/>
    <property type="match status" value="1"/>
</dbReference>
<dbReference type="SMART" id="SM00530">
    <property type="entry name" value="HTH_XRE"/>
    <property type="match status" value="1"/>
</dbReference>
<dbReference type="AlphaFoldDB" id="A0A6M8FCQ8"/>
<dbReference type="EMBL" id="CP053697">
    <property type="protein sequence ID" value="QKE61890.1"/>
    <property type="molecule type" value="Genomic_DNA"/>
</dbReference>
<dbReference type="SUPFAM" id="SSF47413">
    <property type="entry name" value="lambda repressor-like DNA-binding domains"/>
    <property type="match status" value="1"/>
</dbReference>
<dbReference type="RefSeq" id="WP_173203110.1">
    <property type="nucleotide sequence ID" value="NZ_CP053697.2"/>
</dbReference>
<sequence>MDLKWGFGTALRAIRKQKELSQEDFSEVSGRTYMSALERGVYSPTIDKLDAIASVLGVHPVTLLAVCYLSAAPSAAPQELLLQVREELLELGYGRFDIEGKPPA</sequence>
<proteinExistence type="predicted"/>
<dbReference type="Proteomes" id="UP000501379">
    <property type="component" value="Chromosome"/>
</dbReference>
<dbReference type="PROSITE" id="PS50943">
    <property type="entry name" value="HTH_CROC1"/>
    <property type="match status" value="1"/>
</dbReference>
<organism evidence="2 3">
    <name type="scientific">Aquipseudomonas campi</name>
    <dbReference type="NCBI Taxonomy" id="2731681"/>
    <lineage>
        <taxon>Bacteria</taxon>
        <taxon>Pseudomonadati</taxon>
        <taxon>Pseudomonadota</taxon>
        <taxon>Gammaproteobacteria</taxon>
        <taxon>Pseudomonadales</taxon>
        <taxon>Pseudomonadaceae</taxon>
        <taxon>Aquipseudomonas</taxon>
    </lineage>
</organism>